<accession>A0ABQ9HNF8</accession>
<sequence>MAWRFLLCGRTCCVNGRARLWERAYGLIVYSMLLKVTERLFKIKRAQVNTESMTDLHCKQAPNLISCRLVRARSPPPPKANRVQSSAGLPDIRKWESCRTMPLVDGFSRGSPFFPVGKHPVQSASDETDKKPRVASADAFSASGRWRFDDAEQTTAELYLQADGMKVLAQVKRLYRVGASWWTTKSCGDCTRGQDTVLLTNMRGHGRCCTSPEDSTKKDIAFTREMLLVDADITTTSNSAGPCPSHAWYEIRCRTKLQLMLLGNNHRYSQKEHQHTPPVSGDTLGTRVSLLASHQSEPGSIPRRVTPGFLHVGIAPEDAAVRRVFPRISFTPHPFIPTLLLVTSSSFIVSHDLASLVHTVFDTSWRTLAQSSPSTVTENNHCAVDIGIFALKAVESNLQLRRAAKCSLLTGLPCGKYVTMALIGERRRYNMLLANDAILLASAAGVRDISRCFNSVFLTGAGQVANSVDRRPGGMIDSGLAWRHSPSFPLPKEPTTREDEKKISVIFSRGATRHLEKSLRYSPTPLIPPRPEVQGGTSAEWTNDDGRCETVEDKCLWGVDGREGVVLDGRVNVHEGTQITLEHFRPVEGGLNYVIRPPVSHTLFMLATSSQQGNFAVRQVVVNRFKLTDENDKMGNCWTDD</sequence>
<reference evidence="2 3" key="1">
    <citation type="submission" date="2023-02" db="EMBL/GenBank/DDBJ databases">
        <title>LHISI_Scaffold_Assembly.</title>
        <authorList>
            <person name="Stuart O.P."/>
            <person name="Cleave R."/>
            <person name="Magrath M.J.L."/>
            <person name="Mikheyev A.S."/>
        </authorList>
    </citation>
    <scope>NUCLEOTIDE SEQUENCE [LARGE SCALE GENOMIC DNA]</scope>
    <source>
        <strain evidence="2">Daus_M_001</strain>
        <tissue evidence="2">Leg muscle</tissue>
    </source>
</reference>
<keyword evidence="3" id="KW-1185">Reference proteome</keyword>
<comment type="caution">
    <text evidence="2">The sequence shown here is derived from an EMBL/GenBank/DDBJ whole genome shotgun (WGS) entry which is preliminary data.</text>
</comment>
<name>A0ABQ9HNF8_9NEOP</name>
<protein>
    <submittedName>
        <fullName evidence="2">Uncharacterized protein</fullName>
    </submittedName>
</protein>
<dbReference type="Proteomes" id="UP001159363">
    <property type="component" value="Chromosome X"/>
</dbReference>
<organism evidence="2 3">
    <name type="scientific">Dryococelus australis</name>
    <dbReference type="NCBI Taxonomy" id="614101"/>
    <lineage>
        <taxon>Eukaryota</taxon>
        <taxon>Metazoa</taxon>
        <taxon>Ecdysozoa</taxon>
        <taxon>Arthropoda</taxon>
        <taxon>Hexapoda</taxon>
        <taxon>Insecta</taxon>
        <taxon>Pterygota</taxon>
        <taxon>Neoptera</taxon>
        <taxon>Polyneoptera</taxon>
        <taxon>Phasmatodea</taxon>
        <taxon>Verophasmatodea</taxon>
        <taxon>Anareolatae</taxon>
        <taxon>Phasmatidae</taxon>
        <taxon>Eurycanthinae</taxon>
        <taxon>Dryococelus</taxon>
    </lineage>
</organism>
<gene>
    <name evidence="2" type="ORF">PR048_012073</name>
</gene>
<feature type="region of interest" description="Disordered" evidence="1">
    <location>
        <begin position="521"/>
        <end position="545"/>
    </location>
</feature>
<evidence type="ECO:0000313" key="2">
    <source>
        <dbReference type="EMBL" id="KAJ8885867.1"/>
    </source>
</evidence>
<dbReference type="EMBL" id="JARBHB010000004">
    <property type="protein sequence ID" value="KAJ8885867.1"/>
    <property type="molecule type" value="Genomic_DNA"/>
</dbReference>
<evidence type="ECO:0000256" key="1">
    <source>
        <dbReference type="SAM" id="MobiDB-lite"/>
    </source>
</evidence>
<evidence type="ECO:0000313" key="3">
    <source>
        <dbReference type="Proteomes" id="UP001159363"/>
    </source>
</evidence>
<proteinExistence type="predicted"/>